<feature type="transmembrane region" description="Helical" evidence="7">
    <location>
        <begin position="161"/>
        <end position="188"/>
    </location>
</feature>
<organism evidence="9 10">
    <name type="scientific">Hungatella hathewayi</name>
    <dbReference type="NCBI Taxonomy" id="154046"/>
    <lineage>
        <taxon>Bacteria</taxon>
        <taxon>Bacillati</taxon>
        <taxon>Bacillota</taxon>
        <taxon>Clostridia</taxon>
        <taxon>Lachnospirales</taxon>
        <taxon>Lachnospiraceae</taxon>
        <taxon>Hungatella</taxon>
    </lineage>
</organism>
<dbReference type="PRINTS" id="PR00812">
    <property type="entry name" value="BCTERIALGSPF"/>
</dbReference>
<dbReference type="PANTHER" id="PTHR30012:SF0">
    <property type="entry name" value="TYPE II SECRETION SYSTEM PROTEIN F-RELATED"/>
    <property type="match status" value="1"/>
</dbReference>
<evidence type="ECO:0000256" key="1">
    <source>
        <dbReference type="ARBA" id="ARBA00004651"/>
    </source>
</evidence>
<proteinExistence type="inferred from homology"/>
<dbReference type="Pfam" id="PF00482">
    <property type="entry name" value="T2SSF"/>
    <property type="match status" value="2"/>
</dbReference>
<evidence type="ECO:0000256" key="2">
    <source>
        <dbReference type="ARBA" id="ARBA00005745"/>
    </source>
</evidence>
<accession>A0A174MVF9</accession>
<dbReference type="InterPro" id="IPR042094">
    <property type="entry name" value="T2SS_GspF_sf"/>
</dbReference>
<sequence length="350" mass="38341">MAKELKKHYSARELSAFCLQISLLLRAAIPLDEGLSVMAEDAADEEEKKILLHMSEEVELGSPFSVVLEQVGSYPSYVIRMAKLGEETGTLDQMMASLSEYYEKEYILMKSIKNAVTYPVIMIFMLLVVLFVLFTKVMPIFESVYEQLGARLSPVSMAATRLGGIFSGVALIAGILLAAAAFVIWLMGRGGKKIQAAQHMMDRFKRKSRIALAVANRRFTSVLALTLHSGLELEKGMELAAELVENPAVEEKIKACGEELETGTDYYSAMKNTGLFGGFHVQMIKVGVRSGRLDEVMEEISRSCEEEADTALDNMVNRLEPTMVAVLAVAVGLILLSVMLPLVGVLSAIG</sequence>
<feature type="domain" description="Type II secretion system protein GspF" evidence="8">
    <location>
        <begin position="17"/>
        <end position="139"/>
    </location>
</feature>
<dbReference type="Gene3D" id="1.20.81.30">
    <property type="entry name" value="Type II secretion system (T2SS), domain F"/>
    <property type="match status" value="2"/>
</dbReference>
<evidence type="ECO:0000256" key="4">
    <source>
        <dbReference type="ARBA" id="ARBA00022692"/>
    </source>
</evidence>
<dbReference type="RefSeq" id="WP_055660434.1">
    <property type="nucleotide sequence ID" value="NZ_CABIXC010000028.1"/>
</dbReference>
<comment type="subcellular location">
    <subcellularLocation>
        <location evidence="1">Cell membrane</location>
        <topology evidence="1">Multi-pass membrane protein</topology>
    </subcellularLocation>
</comment>
<reference evidence="9 10" key="1">
    <citation type="submission" date="2015-09" db="EMBL/GenBank/DDBJ databases">
        <authorList>
            <consortium name="Pathogen Informatics"/>
        </authorList>
    </citation>
    <scope>NUCLEOTIDE SEQUENCE [LARGE SCALE GENOMIC DNA]</scope>
    <source>
        <strain evidence="9 10">2789STDY5608850</strain>
    </source>
</reference>
<keyword evidence="3" id="KW-1003">Cell membrane</keyword>
<dbReference type="InterPro" id="IPR003004">
    <property type="entry name" value="GspF/PilC"/>
</dbReference>
<name>A0A174MVF9_9FIRM</name>
<evidence type="ECO:0000259" key="8">
    <source>
        <dbReference type="Pfam" id="PF00482"/>
    </source>
</evidence>
<dbReference type="PANTHER" id="PTHR30012">
    <property type="entry name" value="GENERAL SECRETION PATHWAY PROTEIN"/>
    <property type="match status" value="1"/>
</dbReference>
<evidence type="ECO:0000256" key="3">
    <source>
        <dbReference type="ARBA" id="ARBA00022475"/>
    </source>
</evidence>
<keyword evidence="6 7" id="KW-0472">Membrane</keyword>
<evidence type="ECO:0000313" key="9">
    <source>
        <dbReference type="EMBL" id="CUP38288.1"/>
    </source>
</evidence>
<feature type="transmembrane region" description="Helical" evidence="7">
    <location>
        <begin position="323"/>
        <end position="349"/>
    </location>
</feature>
<feature type="transmembrane region" description="Helical" evidence="7">
    <location>
        <begin position="116"/>
        <end position="141"/>
    </location>
</feature>
<dbReference type="GO" id="GO:0005886">
    <property type="term" value="C:plasma membrane"/>
    <property type="evidence" value="ECO:0007669"/>
    <property type="project" value="UniProtKB-SubCell"/>
</dbReference>
<evidence type="ECO:0000313" key="10">
    <source>
        <dbReference type="Proteomes" id="UP000095651"/>
    </source>
</evidence>
<protein>
    <submittedName>
        <fullName evidence="9">Type II secretion system F domain-containing protein</fullName>
    </submittedName>
</protein>
<evidence type="ECO:0000256" key="7">
    <source>
        <dbReference type="SAM" id="Phobius"/>
    </source>
</evidence>
<dbReference type="AlphaFoldDB" id="A0A174MVF9"/>
<comment type="similarity">
    <text evidence="2">Belongs to the GSP F family.</text>
</comment>
<gene>
    <name evidence="9" type="primary">gspF</name>
    <name evidence="9" type="ORF">ERS852407_05771</name>
</gene>
<dbReference type="Proteomes" id="UP000095651">
    <property type="component" value="Unassembled WGS sequence"/>
</dbReference>
<feature type="domain" description="Type II secretion system protein GspF" evidence="8">
    <location>
        <begin position="219"/>
        <end position="341"/>
    </location>
</feature>
<keyword evidence="4 7" id="KW-0812">Transmembrane</keyword>
<dbReference type="EMBL" id="CYZE01000028">
    <property type="protein sequence ID" value="CUP38288.1"/>
    <property type="molecule type" value="Genomic_DNA"/>
</dbReference>
<dbReference type="InterPro" id="IPR018076">
    <property type="entry name" value="T2SS_GspF_dom"/>
</dbReference>
<keyword evidence="5 7" id="KW-1133">Transmembrane helix</keyword>
<evidence type="ECO:0000256" key="5">
    <source>
        <dbReference type="ARBA" id="ARBA00022989"/>
    </source>
</evidence>
<evidence type="ECO:0000256" key="6">
    <source>
        <dbReference type="ARBA" id="ARBA00023136"/>
    </source>
</evidence>